<dbReference type="Proteomes" id="UP000001880">
    <property type="component" value="Chromosome"/>
</dbReference>
<dbReference type="InterPro" id="IPR036102">
    <property type="entry name" value="OsmC/Ohrsf"/>
</dbReference>
<dbReference type="OrthoDB" id="5356953at2"/>
<evidence type="ECO:0000313" key="2">
    <source>
        <dbReference type="Proteomes" id="UP000001880"/>
    </source>
</evidence>
<accession>D0LW96</accession>
<dbReference type="HOGENOM" id="CLU_100275_2_0_7"/>
<sequence>MSNDFKTFFEQMQSTLADNAHAGRVRFTSDSHQVEGVRSTVRLRNFELVVDEPPALSGTDQGPNPVELILAALGTCQEITYRFYADKMDIPLHGVAVTVKGSLDLRGFFAVDDEVRPGYKEIEAEVRIDSPASAEDIARLVEEVERHCPVLDCLSRGVPVKSKVAHRDASGVRTAVA</sequence>
<dbReference type="NCBIfam" id="NF041052">
    <property type="entry name" value="OsmC_like_Se"/>
    <property type="match status" value="1"/>
</dbReference>
<dbReference type="AlphaFoldDB" id="D0LW96"/>
<dbReference type="InterPro" id="IPR015946">
    <property type="entry name" value="KH_dom-like_a/b"/>
</dbReference>
<name>D0LW96_HALO1</name>
<dbReference type="Pfam" id="PF02566">
    <property type="entry name" value="OsmC"/>
    <property type="match status" value="1"/>
</dbReference>
<dbReference type="InterPro" id="IPR003718">
    <property type="entry name" value="OsmC/Ohr_fam"/>
</dbReference>
<dbReference type="eggNOG" id="COG1765">
    <property type="taxonomic scope" value="Bacteria"/>
</dbReference>
<dbReference type="PANTHER" id="PTHR35368:SF1">
    <property type="entry name" value="HYDROPEROXIDE REDUCTASE"/>
    <property type="match status" value="1"/>
</dbReference>
<dbReference type="InterPro" id="IPR052924">
    <property type="entry name" value="OsmC/Ohr_hydroprdx_reductase"/>
</dbReference>
<keyword evidence="2" id="KW-1185">Reference proteome</keyword>
<protein>
    <submittedName>
        <fullName evidence="1">OsmC family protein</fullName>
    </submittedName>
</protein>
<dbReference type="Gene3D" id="3.30.300.20">
    <property type="match status" value="1"/>
</dbReference>
<proteinExistence type="predicted"/>
<reference evidence="1 2" key="1">
    <citation type="journal article" date="2010" name="Stand. Genomic Sci.">
        <title>Complete genome sequence of Haliangium ochraceum type strain (SMP-2).</title>
        <authorList>
            <consortium name="US DOE Joint Genome Institute (JGI-PGF)"/>
            <person name="Ivanova N."/>
            <person name="Daum C."/>
            <person name="Lang E."/>
            <person name="Abt B."/>
            <person name="Kopitz M."/>
            <person name="Saunders E."/>
            <person name="Lapidus A."/>
            <person name="Lucas S."/>
            <person name="Glavina Del Rio T."/>
            <person name="Nolan M."/>
            <person name="Tice H."/>
            <person name="Copeland A."/>
            <person name="Cheng J.F."/>
            <person name="Chen F."/>
            <person name="Bruce D."/>
            <person name="Goodwin L."/>
            <person name="Pitluck S."/>
            <person name="Mavromatis K."/>
            <person name="Pati A."/>
            <person name="Mikhailova N."/>
            <person name="Chen A."/>
            <person name="Palaniappan K."/>
            <person name="Land M."/>
            <person name="Hauser L."/>
            <person name="Chang Y.J."/>
            <person name="Jeffries C.D."/>
            <person name="Detter J.C."/>
            <person name="Brettin T."/>
            <person name="Rohde M."/>
            <person name="Goker M."/>
            <person name="Bristow J."/>
            <person name="Markowitz V."/>
            <person name="Eisen J.A."/>
            <person name="Hugenholtz P."/>
            <person name="Kyrpides N.C."/>
            <person name="Klenk H.P."/>
        </authorList>
    </citation>
    <scope>NUCLEOTIDE SEQUENCE [LARGE SCALE GENOMIC DNA]</scope>
    <source>
        <strain evidence="2">DSM 14365 / CIP 107738 / JCM 11303 / AJ 13395 / SMP-2</strain>
    </source>
</reference>
<organism evidence="1 2">
    <name type="scientific">Haliangium ochraceum (strain DSM 14365 / JCM 11303 / SMP-2)</name>
    <dbReference type="NCBI Taxonomy" id="502025"/>
    <lineage>
        <taxon>Bacteria</taxon>
        <taxon>Pseudomonadati</taxon>
        <taxon>Myxococcota</taxon>
        <taxon>Polyangia</taxon>
        <taxon>Haliangiales</taxon>
        <taxon>Kofleriaceae</taxon>
        <taxon>Haliangium</taxon>
    </lineage>
</organism>
<dbReference type="KEGG" id="hoh:Hoch_3526"/>
<dbReference type="SUPFAM" id="SSF82784">
    <property type="entry name" value="OsmC-like"/>
    <property type="match status" value="1"/>
</dbReference>
<dbReference type="PANTHER" id="PTHR35368">
    <property type="entry name" value="HYDROPEROXIDE REDUCTASE"/>
    <property type="match status" value="1"/>
</dbReference>
<gene>
    <name evidence="1" type="ordered locus">Hoch_3526</name>
</gene>
<evidence type="ECO:0000313" key="1">
    <source>
        <dbReference type="EMBL" id="ACY16028.1"/>
    </source>
</evidence>
<dbReference type="RefSeq" id="WP_012828627.1">
    <property type="nucleotide sequence ID" value="NC_013440.1"/>
</dbReference>
<dbReference type="EMBL" id="CP001804">
    <property type="protein sequence ID" value="ACY16028.1"/>
    <property type="molecule type" value="Genomic_DNA"/>
</dbReference>